<evidence type="ECO:0000313" key="3">
    <source>
        <dbReference type="Proteomes" id="UP000593568"/>
    </source>
</evidence>
<proteinExistence type="predicted"/>
<feature type="compositionally biased region" description="Low complexity" evidence="1">
    <location>
        <begin position="45"/>
        <end position="74"/>
    </location>
</feature>
<gene>
    <name evidence="2" type="ORF">Gotri_005664</name>
</gene>
<dbReference type="EMBL" id="JABEZW010000010">
    <property type="protein sequence ID" value="MBA0777671.1"/>
    <property type="molecule type" value="Genomic_DNA"/>
</dbReference>
<keyword evidence="3" id="KW-1185">Reference proteome</keyword>
<feature type="region of interest" description="Disordered" evidence="1">
    <location>
        <begin position="24"/>
        <end position="74"/>
    </location>
</feature>
<evidence type="ECO:0000313" key="2">
    <source>
        <dbReference type="EMBL" id="MBA0777671.1"/>
    </source>
</evidence>
<dbReference type="Proteomes" id="UP000593568">
    <property type="component" value="Unassembled WGS sequence"/>
</dbReference>
<evidence type="ECO:0000256" key="1">
    <source>
        <dbReference type="SAM" id="MobiDB-lite"/>
    </source>
</evidence>
<sequence length="111" mass="11838">MGTYPKVSHTPLIDTTDPWTIEKEQTQISSNCGPQDRAIAQPKFVSEGESEQQGASSSVANSPRSTAATTTSTTGGWWKHQLLLILEGYGLEGFVLGTVPSPSPFVIDSEA</sequence>
<dbReference type="AlphaFoldDB" id="A0A7J9EXN9"/>
<comment type="caution">
    <text evidence="2">The sequence shown here is derived from an EMBL/GenBank/DDBJ whole genome shotgun (WGS) entry which is preliminary data.</text>
</comment>
<accession>A0A7J9EXN9</accession>
<organism evidence="2 3">
    <name type="scientific">Gossypium trilobum</name>
    <dbReference type="NCBI Taxonomy" id="34281"/>
    <lineage>
        <taxon>Eukaryota</taxon>
        <taxon>Viridiplantae</taxon>
        <taxon>Streptophyta</taxon>
        <taxon>Embryophyta</taxon>
        <taxon>Tracheophyta</taxon>
        <taxon>Spermatophyta</taxon>
        <taxon>Magnoliopsida</taxon>
        <taxon>eudicotyledons</taxon>
        <taxon>Gunneridae</taxon>
        <taxon>Pentapetalae</taxon>
        <taxon>rosids</taxon>
        <taxon>malvids</taxon>
        <taxon>Malvales</taxon>
        <taxon>Malvaceae</taxon>
        <taxon>Malvoideae</taxon>
        <taxon>Gossypium</taxon>
    </lineage>
</organism>
<reference evidence="2 3" key="1">
    <citation type="journal article" date="2019" name="Genome Biol. Evol.">
        <title>Insights into the evolution of the New World diploid cottons (Gossypium, subgenus Houzingenia) based on genome sequencing.</title>
        <authorList>
            <person name="Grover C.E."/>
            <person name="Arick M.A. 2nd"/>
            <person name="Thrash A."/>
            <person name="Conover J.L."/>
            <person name="Sanders W.S."/>
            <person name="Peterson D.G."/>
            <person name="Frelichowski J.E."/>
            <person name="Scheffler J.A."/>
            <person name="Scheffler B.E."/>
            <person name="Wendel J.F."/>
        </authorList>
    </citation>
    <scope>NUCLEOTIDE SEQUENCE [LARGE SCALE GENOMIC DNA]</scope>
    <source>
        <strain evidence="2">8</strain>
        <tissue evidence="2">Leaf</tissue>
    </source>
</reference>
<protein>
    <submittedName>
        <fullName evidence="2">Uncharacterized protein</fullName>
    </submittedName>
</protein>
<name>A0A7J9EXN9_9ROSI</name>